<comment type="caution">
    <text evidence="4">The sequence shown here is derived from an EMBL/GenBank/DDBJ whole genome shotgun (WGS) entry which is preliminary data.</text>
</comment>
<organism evidence="4 5">
    <name type="scientific">Geomobilimonas luticola</name>
    <dbReference type="NCBI Taxonomy" id="1114878"/>
    <lineage>
        <taxon>Bacteria</taxon>
        <taxon>Pseudomonadati</taxon>
        <taxon>Thermodesulfobacteriota</taxon>
        <taxon>Desulfuromonadia</taxon>
        <taxon>Geobacterales</taxon>
        <taxon>Geobacteraceae</taxon>
        <taxon>Geomobilimonas</taxon>
    </lineage>
</organism>
<dbReference type="Pfam" id="PF09587">
    <property type="entry name" value="PGA_cap"/>
    <property type="match status" value="1"/>
</dbReference>
<dbReference type="SMART" id="SM00854">
    <property type="entry name" value="PGA_cap"/>
    <property type="match status" value="1"/>
</dbReference>
<dbReference type="Proteomes" id="UP000756860">
    <property type="component" value="Unassembled WGS sequence"/>
</dbReference>
<accession>A0ABS5S990</accession>
<evidence type="ECO:0000313" key="5">
    <source>
        <dbReference type="Proteomes" id="UP000756860"/>
    </source>
</evidence>
<proteinExistence type="inferred from homology"/>
<feature type="signal peptide" evidence="2">
    <location>
        <begin position="1"/>
        <end position="20"/>
    </location>
</feature>
<dbReference type="Gene3D" id="3.60.21.10">
    <property type="match status" value="1"/>
</dbReference>
<sequence>MLRQAVLLGCLCLCTFPTFARGEEIVLNAVGDIMLAGSGTPTYARLGYDYPFAATRHHLQRGDLAIGNLEAPLTSRGREFRDKRFRFRADPAAATALREAGFTVLTLANNHMLDYGYEGLRDTADLLDRHGILHAGAGDTLEAARRAATITVKGKRLAFLAYSLTLPQEFYATDRRPGTAPGYSPFFADDIAKARQTADYVIVSFHWGTEGAERPHSRQVAAARRAIDAGADVVLGHHPHVLQGIERYKDGVILYSLGNFAFGSLSPSSRQSVIARITLEEGVRGVEFIPLNVQNSTVLFQPRVLESGRGDAVIAHLNRISAQLGTAIVTSDGRHLLDMEGDNQQVAAR</sequence>
<feature type="chain" id="PRO_5045601788" evidence="2">
    <location>
        <begin position="21"/>
        <end position="349"/>
    </location>
</feature>
<evidence type="ECO:0000259" key="3">
    <source>
        <dbReference type="SMART" id="SM00854"/>
    </source>
</evidence>
<dbReference type="InterPro" id="IPR029052">
    <property type="entry name" value="Metallo-depent_PP-like"/>
</dbReference>
<reference evidence="4 5" key="1">
    <citation type="submission" date="2021-05" db="EMBL/GenBank/DDBJ databases">
        <title>The draft genome of Geobacter luticola JCM 17780.</title>
        <authorList>
            <person name="Xu Z."/>
            <person name="Masuda Y."/>
            <person name="Itoh H."/>
            <person name="Senoo K."/>
        </authorList>
    </citation>
    <scope>NUCLEOTIDE SEQUENCE [LARGE SCALE GENOMIC DNA]</scope>
    <source>
        <strain evidence="4 5">JCM 17780</strain>
    </source>
</reference>
<evidence type="ECO:0000313" key="4">
    <source>
        <dbReference type="EMBL" id="MBT0651938.1"/>
    </source>
</evidence>
<keyword evidence="5" id="KW-1185">Reference proteome</keyword>
<dbReference type="PANTHER" id="PTHR33393">
    <property type="entry name" value="POLYGLUTAMINE SYNTHESIS ACCESSORY PROTEIN RV0574C-RELATED"/>
    <property type="match status" value="1"/>
</dbReference>
<dbReference type="InterPro" id="IPR052169">
    <property type="entry name" value="CW_Biosynth-Accessory"/>
</dbReference>
<protein>
    <submittedName>
        <fullName evidence="4">CapA family protein</fullName>
    </submittedName>
</protein>
<dbReference type="RefSeq" id="WP_214173922.1">
    <property type="nucleotide sequence ID" value="NZ_JAHCVK010000001.1"/>
</dbReference>
<dbReference type="InterPro" id="IPR019079">
    <property type="entry name" value="Capsule_synth_CapA"/>
</dbReference>
<evidence type="ECO:0000256" key="2">
    <source>
        <dbReference type="SAM" id="SignalP"/>
    </source>
</evidence>
<comment type="similarity">
    <text evidence="1">Belongs to the CapA family.</text>
</comment>
<keyword evidence="2" id="KW-0732">Signal</keyword>
<dbReference type="PANTHER" id="PTHR33393:SF13">
    <property type="entry name" value="PGA BIOSYNTHESIS PROTEIN CAPA"/>
    <property type="match status" value="1"/>
</dbReference>
<name>A0ABS5S990_9BACT</name>
<dbReference type="SUPFAM" id="SSF56300">
    <property type="entry name" value="Metallo-dependent phosphatases"/>
    <property type="match status" value="1"/>
</dbReference>
<dbReference type="EMBL" id="JAHCVK010000001">
    <property type="protein sequence ID" value="MBT0651938.1"/>
    <property type="molecule type" value="Genomic_DNA"/>
</dbReference>
<feature type="domain" description="Capsule synthesis protein CapA" evidence="3">
    <location>
        <begin position="26"/>
        <end position="264"/>
    </location>
</feature>
<gene>
    <name evidence="4" type="ORF">KI810_02615</name>
</gene>
<evidence type="ECO:0000256" key="1">
    <source>
        <dbReference type="ARBA" id="ARBA00005662"/>
    </source>
</evidence>
<dbReference type="CDD" id="cd07381">
    <property type="entry name" value="MPP_CapA"/>
    <property type="match status" value="1"/>
</dbReference>